<name>A0AAE1AUS9_9GAST</name>
<organism evidence="2 3">
    <name type="scientific">Elysia crispata</name>
    <name type="common">lettuce slug</name>
    <dbReference type="NCBI Taxonomy" id="231223"/>
    <lineage>
        <taxon>Eukaryota</taxon>
        <taxon>Metazoa</taxon>
        <taxon>Spiralia</taxon>
        <taxon>Lophotrochozoa</taxon>
        <taxon>Mollusca</taxon>
        <taxon>Gastropoda</taxon>
        <taxon>Heterobranchia</taxon>
        <taxon>Euthyneura</taxon>
        <taxon>Panpulmonata</taxon>
        <taxon>Sacoglossa</taxon>
        <taxon>Placobranchoidea</taxon>
        <taxon>Plakobranchidae</taxon>
        <taxon>Elysia</taxon>
    </lineage>
</organism>
<accession>A0AAE1AUS9</accession>
<proteinExistence type="predicted"/>
<dbReference type="Proteomes" id="UP001283361">
    <property type="component" value="Unassembled WGS sequence"/>
</dbReference>
<dbReference type="AlphaFoldDB" id="A0AAE1AUS9"/>
<feature type="region of interest" description="Disordered" evidence="1">
    <location>
        <begin position="1"/>
        <end position="41"/>
    </location>
</feature>
<protein>
    <submittedName>
        <fullName evidence="2">Uncharacterized protein</fullName>
    </submittedName>
</protein>
<evidence type="ECO:0000256" key="1">
    <source>
        <dbReference type="SAM" id="MobiDB-lite"/>
    </source>
</evidence>
<comment type="caution">
    <text evidence="2">The sequence shown here is derived from an EMBL/GenBank/DDBJ whole genome shotgun (WGS) entry which is preliminary data.</text>
</comment>
<dbReference type="EMBL" id="JAWDGP010001129">
    <property type="protein sequence ID" value="KAK3794298.1"/>
    <property type="molecule type" value="Genomic_DNA"/>
</dbReference>
<reference evidence="2" key="1">
    <citation type="journal article" date="2023" name="G3 (Bethesda)">
        <title>A reference genome for the long-term kleptoplast-retaining sea slug Elysia crispata morphotype clarki.</title>
        <authorList>
            <person name="Eastman K.E."/>
            <person name="Pendleton A.L."/>
            <person name="Shaikh M.A."/>
            <person name="Suttiyut T."/>
            <person name="Ogas R."/>
            <person name="Tomko P."/>
            <person name="Gavelis G."/>
            <person name="Widhalm J.R."/>
            <person name="Wisecaver J.H."/>
        </authorList>
    </citation>
    <scope>NUCLEOTIDE SEQUENCE</scope>
    <source>
        <strain evidence="2">ECLA1</strain>
    </source>
</reference>
<gene>
    <name evidence="2" type="ORF">RRG08_060968</name>
</gene>
<evidence type="ECO:0000313" key="2">
    <source>
        <dbReference type="EMBL" id="KAK3794298.1"/>
    </source>
</evidence>
<sequence>MPVTFTPASSCNLTRAAPPCGKQNPPDFWVPLESSPQGKRFPSQLSAAFSAGLTDQLTAREATGSLKLSWRRVSYLPLSGGKDQRRTPEALRRAS</sequence>
<evidence type="ECO:0000313" key="3">
    <source>
        <dbReference type="Proteomes" id="UP001283361"/>
    </source>
</evidence>
<feature type="compositionally biased region" description="Polar residues" evidence="1">
    <location>
        <begin position="1"/>
        <end position="13"/>
    </location>
</feature>
<keyword evidence="3" id="KW-1185">Reference proteome</keyword>